<dbReference type="EMBL" id="JACHHW010000007">
    <property type="protein sequence ID" value="MBB5188521.1"/>
    <property type="molecule type" value="Genomic_DNA"/>
</dbReference>
<organism evidence="1 2">
    <name type="scientific">Zhongshania antarctica</name>
    <dbReference type="NCBI Taxonomy" id="641702"/>
    <lineage>
        <taxon>Bacteria</taxon>
        <taxon>Pseudomonadati</taxon>
        <taxon>Pseudomonadota</taxon>
        <taxon>Gammaproteobacteria</taxon>
        <taxon>Cellvibrionales</taxon>
        <taxon>Spongiibacteraceae</taxon>
        <taxon>Zhongshania</taxon>
    </lineage>
</organism>
<dbReference type="InterPro" id="IPR008318">
    <property type="entry name" value="UCP030820"/>
</dbReference>
<dbReference type="PIRSF" id="PIRSF030820">
    <property type="entry name" value="UCP030820"/>
    <property type="match status" value="1"/>
</dbReference>
<protein>
    <submittedName>
        <fullName evidence="1">Uncharacterized protein (DUF934 family)</fullName>
    </submittedName>
</protein>
<reference evidence="1 2" key="1">
    <citation type="submission" date="2020-08" db="EMBL/GenBank/DDBJ databases">
        <title>Genomic Encyclopedia of Type Strains, Phase IV (KMG-IV): sequencing the most valuable type-strain genomes for metagenomic binning, comparative biology and taxonomic classification.</title>
        <authorList>
            <person name="Goeker M."/>
        </authorList>
    </citation>
    <scope>NUCLEOTIDE SEQUENCE [LARGE SCALE GENOMIC DNA]</scope>
    <source>
        <strain evidence="1 2">DSM 25701</strain>
    </source>
</reference>
<dbReference type="Proteomes" id="UP000536640">
    <property type="component" value="Unassembled WGS sequence"/>
</dbReference>
<proteinExistence type="predicted"/>
<sequence>MPKIIKDLNVVEDSWQVWRDTESLPTSGGYIVPLALWQAHKDALLALGDIAVFLASDQSPKLLGADINSFALIAVDFPKFADGRGFSYGRELREQHGFTGELRAIGDFMRDQLYFLKRCGFNSFALQSDELDEALASFNDFSDAYQPSIDQALPIFRRR</sequence>
<comment type="caution">
    <text evidence="1">The sequence shown here is derived from an EMBL/GenBank/DDBJ whole genome shotgun (WGS) entry which is preliminary data.</text>
</comment>
<dbReference type="Pfam" id="PF06073">
    <property type="entry name" value="DUF934"/>
    <property type="match status" value="1"/>
</dbReference>
<evidence type="ECO:0000313" key="1">
    <source>
        <dbReference type="EMBL" id="MBB5188521.1"/>
    </source>
</evidence>
<accession>A0A840R851</accession>
<evidence type="ECO:0000313" key="2">
    <source>
        <dbReference type="Proteomes" id="UP000536640"/>
    </source>
</evidence>
<dbReference type="RefSeq" id="WP_184463944.1">
    <property type="nucleotide sequence ID" value="NZ_JACHHW010000007.1"/>
</dbReference>
<gene>
    <name evidence="1" type="ORF">HNQ57_002803</name>
</gene>
<keyword evidence="2" id="KW-1185">Reference proteome</keyword>
<dbReference type="AlphaFoldDB" id="A0A840R851"/>
<name>A0A840R851_9GAMM</name>